<proteinExistence type="predicted"/>
<accession>A0A382PMH8</accession>
<dbReference type="EMBL" id="UINC01108111">
    <property type="protein sequence ID" value="SVC73970.1"/>
    <property type="molecule type" value="Genomic_DNA"/>
</dbReference>
<evidence type="ECO:0000313" key="1">
    <source>
        <dbReference type="EMBL" id="SVC73970.1"/>
    </source>
</evidence>
<protein>
    <submittedName>
        <fullName evidence="1">Uncharacterized protein</fullName>
    </submittedName>
</protein>
<sequence length="24" mass="2616">MLNSVTDKILYEVGGCTLFAKSLL</sequence>
<organism evidence="1">
    <name type="scientific">marine metagenome</name>
    <dbReference type="NCBI Taxonomy" id="408172"/>
    <lineage>
        <taxon>unclassified sequences</taxon>
        <taxon>metagenomes</taxon>
        <taxon>ecological metagenomes</taxon>
    </lineage>
</organism>
<dbReference type="AlphaFoldDB" id="A0A382PMH8"/>
<name>A0A382PMH8_9ZZZZ</name>
<reference evidence="1" key="1">
    <citation type="submission" date="2018-05" db="EMBL/GenBank/DDBJ databases">
        <authorList>
            <person name="Lanie J.A."/>
            <person name="Ng W.-L."/>
            <person name="Kazmierczak K.M."/>
            <person name="Andrzejewski T.M."/>
            <person name="Davidsen T.M."/>
            <person name="Wayne K.J."/>
            <person name="Tettelin H."/>
            <person name="Glass J.I."/>
            <person name="Rusch D."/>
            <person name="Podicherti R."/>
            <person name="Tsui H.-C.T."/>
            <person name="Winkler M.E."/>
        </authorList>
    </citation>
    <scope>NUCLEOTIDE SEQUENCE</scope>
</reference>
<feature type="non-terminal residue" evidence="1">
    <location>
        <position position="24"/>
    </location>
</feature>
<gene>
    <name evidence="1" type="ORF">METZ01_LOCUS326824</name>
</gene>